<feature type="transmembrane region" description="Helical" evidence="11">
    <location>
        <begin position="286"/>
        <end position="304"/>
    </location>
</feature>
<feature type="region of interest" description="Disordered" evidence="10">
    <location>
        <begin position="442"/>
        <end position="462"/>
    </location>
</feature>
<evidence type="ECO:0000256" key="9">
    <source>
        <dbReference type="PIRNR" id="PIRNR017209"/>
    </source>
</evidence>
<evidence type="ECO:0000256" key="8">
    <source>
        <dbReference type="ARBA" id="ARBA00023303"/>
    </source>
</evidence>
<protein>
    <recommendedName>
        <fullName evidence="9">Mechanosensitive ion channel protein</fullName>
    </recommendedName>
</protein>
<comment type="caution">
    <text evidence="13">The sequence shown here is derived from an EMBL/GenBank/DDBJ whole genome shotgun (WGS) entry which is preliminary data.</text>
</comment>
<dbReference type="PANTHER" id="PTHR31618">
    <property type="entry name" value="MECHANOSENSITIVE ION CHANNEL PROTEIN 5"/>
    <property type="match status" value="1"/>
</dbReference>
<dbReference type="Proteomes" id="UP001279734">
    <property type="component" value="Unassembled WGS sequence"/>
</dbReference>
<keyword evidence="5 11" id="KW-1133">Transmembrane helix</keyword>
<evidence type="ECO:0000256" key="6">
    <source>
        <dbReference type="ARBA" id="ARBA00023065"/>
    </source>
</evidence>
<keyword evidence="7 9" id="KW-0472">Membrane</keyword>
<keyword evidence="14" id="KW-1185">Reference proteome</keyword>
<proteinExistence type="inferred from homology"/>
<evidence type="ECO:0000256" key="11">
    <source>
        <dbReference type="SAM" id="Phobius"/>
    </source>
</evidence>
<feature type="transmembrane region" description="Helical" evidence="11">
    <location>
        <begin position="205"/>
        <end position="228"/>
    </location>
</feature>
<keyword evidence="3" id="KW-0813">Transport</keyword>
<dbReference type="FunFam" id="2.30.30.60:FF:000003">
    <property type="entry name" value="Predicted mechanosensitive ion channel"/>
    <property type="match status" value="1"/>
</dbReference>
<evidence type="ECO:0000256" key="4">
    <source>
        <dbReference type="ARBA" id="ARBA00022692"/>
    </source>
</evidence>
<feature type="transmembrane region" description="Helical" evidence="11">
    <location>
        <begin position="316"/>
        <end position="336"/>
    </location>
</feature>
<dbReference type="InterPro" id="IPR023408">
    <property type="entry name" value="MscS_beta-dom_sf"/>
</dbReference>
<feature type="transmembrane region" description="Helical" evidence="11">
    <location>
        <begin position="240"/>
        <end position="265"/>
    </location>
</feature>
<dbReference type="PANTHER" id="PTHR31618:SF7">
    <property type="entry name" value="MECHANOSENSITIVE ION CHANNEL PROTEIN"/>
    <property type="match status" value="1"/>
</dbReference>
<dbReference type="Gene3D" id="2.30.30.60">
    <property type="match status" value="1"/>
</dbReference>
<feature type="transmembrane region" description="Helical" evidence="11">
    <location>
        <begin position="584"/>
        <end position="607"/>
    </location>
</feature>
<comment type="similarity">
    <text evidence="2 9">Belongs to the MscS (TC 1.A.23) family.</text>
</comment>
<dbReference type="InterPro" id="IPR006685">
    <property type="entry name" value="MscS_channel_2nd"/>
</dbReference>
<feature type="domain" description="Mechanosensitive ion channel MscS" evidence="12">
    <location>
        <begin position="603"/>
        <end position="659"/>
    </location>
</feature>
<comment type="subcellular location">
    <subcellularLocation>
        <location evidence="1">Membrane</location>
        <topology evidence="1">Multi-pass membrane protein</topology>
    </subcellularLocation>
</comment>
<dbReference type="PIRSF" id="PIRSF017209">
    <property type="entry name" value="Memb_At2g17000_prd"/>
    <property type="match status" value="1"/>
</dbReference>
<feature type="transmembrane region" description="Helical" evidence="11">
    <location>
        <begin position="552"/>
        <end position="572"/>
    </location>
</feature>
<evidence type="ECO:0000256" key="3">
    <source>
        <dbReference type="ARBA" id="ARBA00022448"/>
    </source>
</evidence>
<gene>
    <name evidence="13" type="ORF">Nepgr_019937</name>
</gene>
<keyword evidence="8" id="KW-0407">Ion channel</keyword>
<dbReference type="GO" id="GO:0005886">
    <property type="term" value="C:plasma membrane"/>
    <property type="evidence" value="ECO:0007669"/>
    <property type="project" value="UniProtKB-UniRule"/>
</dbReference>
<sequence>MDIAANSLGEITTSDVILSIAVAEVAVGGNREAETLQNSSISHAGFGIEPSKKVPKDYDVELSKLKSLTVSVQMSPEVSTLIPSPNPNKPPKIPMKYASRRPSLTRSAFSKPKSRLIEPPYPSNDLNLVEENTIVVTSSSPYRNSPKKASPVRISVGTPKASVITPKTPLMAVQGGEDDDGDDEIYKATVTENEKGAKKLKFSILLEWLVFVILAGLLISSLTIHRLIHVQIWSIDLWKWYVLAMVIFCSQIVTEWFINVLVFLIERNFFLKRKVLYFVFGLKRSVRIFLWLGFILLAWGLLFSHGVRRSKKTTKIFHKITTALAGCVVGAAIWLLKTLLIKTLAVSFHVRRFFDRIQESLFHQYILQTLSGPPLMEMAEGVGSPTKRSQLSLGRLLKGKRGKKEEVIDIEKLNKMKQDKVSAWTVRGLIQVIRRTGLSTVSNTVDEGTDDEGGEQSSKEITSEWEAKSAAYQIFKNVAKPGYKYIEEDDLMRFMKKEDADHVFPLFEGAAETGKVKKSALMKWVVNAYHERRSLAHSLNDTKTAVEELNKIASGIVLIVIIIIWNLMMGFFTTKVLVFISSQLLLVVFMFGNTAKTVFEAIIFVFIMHPFDVGDRCAIDGVQMVVEEMKILTTIFLRYDNEKIIYPNSVLATKPISNFYRSPEMSDSVEFALNFSTSAETIAALKARIKEYIDSKPQHWRPGHSLQVKDLEDMNKMKMGLYVTHTINFQNSGERSARRADLVMELKKIFEDLGIKYHPLTQEVHVTYAGSPA</sequence>
<keyword evidence="4 11" id="KW-0812">Transmembrane</keyword>
<evidence type="ECO:0000313" key="14">
    <source>
        <dbReference type="Proteomes" id="UP001279734"/>
    </source>
</evidence>
<feature type="compositionally biased region" description="Pro residues" evidence="10">
    <location>
        <begin position="84"/>
        <end position="93"/>
    </location>
</feature>
<accession>A0AAD3SY03</accession>
<evidence type="ECO:0000256" key="10">
    <source>
        <dbReference type="SAM" id="MobiDB-lite"/>
    </source>
</evidence>
<dbReference type="InterPro" id="IPR010920">
    <property type="entry name" value="LSM_dom_sf"/>
</dbReference>
<evidence type="ECO:0000256" key="7">
    <source>
        <dbReference type="ARBA" id="ARBA00023136"/>
    </source>
</evidence>
<dbReference type="InterPro" id="IPR016688">
    <property type="entry name" value="MscS-like_plants/fungi"/>
</dbReference>
<dbReference type="Pfam" id="PF00924">
    <property type="entry name" value="MS_channel_2nd"/>
    <property type="match status" value="1"/>
</dbReference>
<dbReference type="SUPFAM" id="SSF50182">
    <property type="entry name" value="Sm-like ribonucleoproteins"/>
    <property type="match status" value="1"/>
</dbReference>
<evidence type="ECO:0000313" key="13">
    <source>
        <dbReference type="EMBL" id="GMH18096.1"/>
    </source>
</evidence>
<name>A0AAD3SY03_NEPGR</name>
<dbReference type="GO" id="GO:0050982">
    <property type="term" value="P:detection of mechanical stimulus"/>
    <property type="evidence" value="ECO:0007669"/>
    <property type="project" value="UniProtKB-ARBA"/>
</dbReference>
<keyword evidence="6" id="KW-0406">Ion transport</keyword>
<feature type="region of interest" description="Disordered" evidence="10">
    <location>
        <begin position="78"/>
        <end position="122"/>
    </location>
</feature>
<dbReference type="GO" id="GO:0008381">
    <property type="term" value="F:mechanosensitive monoatomic ion channel activity"/>
    <property type="evidence" value="ECO:0007669"/>
    <property type="project" value="TreeGrafter"/>
</dbReference>
<dbReference type="EMBL" id="BSYO01000018">
    <property type="protein sequence ID" value="GMH18096.1"/>
    <property type="molecule type" value="Genomic_DNA"/>
</dbReference>
<reference evidence="13" key="1">
    <citation type="submission" date="2023-05" db="EMBL/GenBank/DDBJ databases">
        <title>Nepenthes gracilis genome sequencing.</title>
        <authorList>
            <person name="Fukushima K."/>
        </authorList>
    </citation>
    <scope>NUCLEOTIDE SEQUENCE</scope>
    <source>
        <strain evidence="13">SING2019-196</strain>
    </source>
</reference>
<organism evidence="13 14">
    <name type="scientific">Nepenthes gracilis</name>
    <name type="common">Slender pitcher plant</name>
    <dbReference type="NCBI Taxonomy" id="150966"/>
    <lineage>
        <taxon>Eukaryota</taxon>
        <taxon>Viridiplantae</taxon>
        <taxon>Streptophyta</taxon>
        <taxon>Embryophyta</taxon>
        <taxon>Tracheophyta</taxon>
        <taxon>Spermatophyta</taxon>
        <taxon>Magnoliopsida</taxon>
        <taxon>eudicotyledons</taxon>
        <taxon>Gunneridae</taxon>
        <taxon>Pentapetalae</taxon>
        <taxon>Caryophyllales</taxon>
        <taxon>Nepenthaceae</taxon>
        <taxon>Nepenthes</taxon>
    </lineage>
</organism>
<dbReference type="GO" id="GO:0006820">
    <property type="term" value="P:monoatomic anion transport"/>
    <property type="evidence" value="ECO:0007669"/>
    <property type="project" value="TreeGrafter"/>
</dbReference>
<evidence type="ECO:0000256" key="1">
    <source>
        <dbReference type="ARBA" id="ARBA00004141"/>
    </source>
</evidence>
<evidence type="ECO:0000256" key="2">
    <source>
        <dbReference type="ARBA" id="ARBA00008017"/>
    </source>
</evidence>
<evidence type="ECO:0000256" key="5">
    <source>
        <dbReference type="ARBA" id="ARBA00022989"/>
    </source>
</evidence>
<evidence type="ECO:0000259" key="12">
    <source>
        <dbReference type="Pfam" id="PF00924"/>
    </source>
</evidence>
<dbReference type="AlphaFoldDB" id="A0AAD3SY03"/>